<dbReference type="OrthoDB" id="9804203at2"/>
<evidence type="ECO:0000256" key="1">
    <source>
        <dbReference type="ARBA" id="ARBA00010529"/>
    </source>
</evidence>
<reference evidence="5 6" key="1">
    <citation type="submission" date="2014-01" db="EMBL/GenBank/DDBJ databases">
        <title>Genome sequence determination for a cystic fibrosis isolate, Inquilinus limosus.</title>
        <authorList>
            <person name="Pino M."/>
            <person name="Di Conza J."/>
            <person name="Gutkind G."/>
        </authorList>
    </citation>
    <scope>NUCLEOTIDE SEQUENCE [LARGE SCALE GENOMIC DNA]</scope>
    <source>
        <strain evidence="5 6">MP06</strain>
    </source>
</reference>
<gene>
    <name evidence="5" type="ORF">P409_04515</name>
</gene>
<keyword evidence="3" id="KW-0238">DNA-binding</keyword>
<accession>A0A0A0D9P8</accession>
<proteinExistence type="inferred from homology"/>
<dbReference type="GO" id="GO:0030261">
    <property type="term" value="P:chromosome condensation"/>
    <property type="evidence" value="ECO:0007669"/>
    <property type="project" value="UniProtKB-KW"/>
</dbReference>
<organism evidence="5 6">
    <name type="scientific">Inquilinus limosus MP06</name>
    <dbReference type="NCBI Taxonomy" id="1398085"/>
    <lineage>
        <taxon>Bacteria</taxon>
        <taxon>Pseudomonadati</taxon>
        <taxon>Pseudomonadota</taxon>
        <taxon>Alphaproteobacteria</taxon>
        <taxon>Rhodospirillales</taxon>
        <taxon>Rhodospirillaceae</taxon>
        <taxon>Inquilinus</taxon>
    </lineage>
</organism>
<name>A0A0A0D9P8_9PROT</name>
<dbReference type="Pfam" id="PF00216">
    <property type="entry name" value="Bac_DNA_binding"/>
    <property type="match status" value="1"/>
</dbReference>
<dbReference type="InterPro" id="IPR000119">
    <property type="entry name" value="Hist_DNA-bd"/>
</dbReference>
<evidence type="ECO:0000313" key="6">
    <source>
        <dbReference type="Proteomes" id="UP000029995"/>
    </source>
</evidence>
<dbReference type="PANTHER" id="PTHR33175">
    <property type="entry name" value="DNA-BINDING PROTEIN HU"/>
    <property type="match status" value="1"/>
</dbReference>
<dbReference type="SUPFAM" id="SSF47729">
    <property type="entry name" value="IHF-like DNA-binding proteins"/>
    <property type="match status" value="1"/>
</dbReference>
<dbReference type="PROSITE" id="PS00045">
    <property type="entry name" value="HISTONE_LIKE"/>
    <property type="match status" value="1"/>
</dbReference>
<dbReference type="PANTHER" id="PTHR33175:SF3">
    <property type="entry name" value="DNA-BINDING PROTEIN HU-BETA"/>
    <property type="match status" value="1"/>
</dbReference>
<dbReference type="Gene3D" id="4.10.520.10">
    <property type="entry name" value="IHF-like DNA-binding proteins"/>
    <property type="match status" value="1"/>
</dbReference>
<evidence type="ECO:0000256" key="3">
    <source>
        <dbReference type="ARBA" id="ARBA00023125"/>
    </source>
</evidence>
<dbReference type="InterPro" id="IPR010992">
    <property type="entry name" value="IHF-like_DNA-bd_dom_sf"/>
</dbReference>
<evidence type="ECO:0000313" key="5">
    <source>
        <dbReference type="EMBL" id="KGM35436.1"/>
    </source>
</evidence>
<dbReference type="RefSeq" id="WP_034832302.1">
    <property type="nucleotide sequence ID" value="NZ_JANX01000028.1"/>
</dbReference>
<dbReference type="AlphaFoldDB" id="A0A0A0D9P8"/>
<dbReference type="GO" id="GO:0030527">
    <property type="term" value="F:structural constituent of chromatin"/>
    <property type="evidence" value="ECO:0007669"/>
    <property type="project" value="InterPro"/>
</dbReference>
<keyword evidence="2" id="KW-0226">DNA condensation</keyword>
<evidence type="ECO:0000256" key="4">
    <source>
        <dbReference type="RuleBase" id="RU003939"/>
    </source>
</evidence>
<evidence type="ECO:0000256" key="2">
    <source>
        <dbReference type="ARBA" id="ARBA00023067"/>
    </source>
</evidence>
<sequence length="97" mass="9947">MNKNDLVAHVAESTGLSRADAGNAIDSFIDGVTKTLTKGGEVRLVGFGTFGVAARAASEGRNPRTGETIKIAASKQVKFKAGKGLKDAVNSTGGKKK</sequence>
<comment type="caution">
    <text evidence="5">The sequence shown here is derived from an EMBL/GenBank/DDBJ whole genome shotgun (WGS) entry which is preliminary data.</text>
</comment>
<dbReference type="EMBL" id="JANX01000028">
    <property type="protein sequence ID" value="KGM35436.1"/>
    <property type="molecule type" value="Genomic_DNA"/>
</dbReference>
<dbReference type="SMART" id="SM00411">
    <property type="entry name" value="BHL"/>
    <property type="match status" value="1"/>
</dbReference>
<comment type="similarity">
    <text evidence="1 4">Belongs to the bacterial histone-like protein family.</text>
</comment>
<dbReference type="Proteomes" id="UP000029995">
    <property type="component" value="Unassembled WGS sequence"/>
</dbReference>
<dbReference type="CDD" id="cd13831">
    <property type="entry name" value="HU"/>
    <property type="match status" value="1"/>
</dbReference>
<dbReference type="GO" id="GO:0003677">
    <property type="term" value="F:DNA binding"/>
    <property type="evidence" value="ECO:0007669"/>
    <property type="project" value="UniProtKB-KW"/>
</dbReference>
<dbReference type="PRINTS" id="PR01727">
    <property type="entry name" value="DNABINDINGHU"/>
</dbReference>
<dbReference type="InterPro" id="IPR020816">
    <property type="entry name" value="Histone-like_DNA-bd_CS"/>
</dbReference>
<protein>
    <submittedName>
        <fullName evidence="5">Transcriptional regulator HU subunit alpha</fullName>
    </submittedName>
</protein>